<evidence type="ECO:0000313" key="1">
    <source>
        <dbReference type="EMBL" id="CAB4128334.1"/>
    </source>
</evidence>
<reference evidence="1" key="1">
    <citation type="submission" date="2020-04" db="EMBL/GenBank/DDBJ databases">
        <authorList>
            <person name="Chiriac C."/>
            <person name="Salcher M."/>
            <person name="Ghai R."/>
            <person name="Kavagutti S V."/>
        </authorList>
    </citation>
    <scope>NUCLEOTIDE SEQUENCE</scope>
</reference>
<gene>
    <name evidence="1" type="ORF">UFOVP110_26</name>
    <name evidence="2" type="ORF">UFOVP223_4</name>
</gene>
<name>A0A6J5L0W0_9CAUD</name>
<evidence type="ECO:0000313" key="2">
    <source>
        <dbReference type="EMBL" id="CAB5218868.1"/>
    </source>
</evidence>
<organism evidence="1">
    <name type="scientific">uncultured Caudovirales phage</name>
    <dbReference type="NCBI Taxonomy" id="2100421"/>
    <lineage>
        <taxon>Viruses</taxon>
        <taxon>Duplodnaviria</taxon>
        <taxon>Heunggongvirae</taxon>
        <taxon>Uroviricota</taxon>
        <taxon>Caudoviricetes</taxon>
        <taxon>Peduoviridae</taxon>
        <taxon>Maltschvirus</taxon>
        <taxon>Maltschvirus maltsch</taxon>
    </lineage>
</organism>
<sequence length="184" mass="21041">MASKWSYQLTAEEEALAARVGWERQLPMLGQPERNRNYSEGDIWEAWQHMICAASELAAARMFGHEDFEPHVNTFKTKLDIPGYEVRYSFTKNIPGYPKYSLRYKDGVDDPDQIYILIIGGPEEKTRRSAADGYKAPAFRAVGWMHGHECKKIEYMMPYGTGNYAVSIPDLHDMTSLPVVEVVE</sequence>
<proteinExistence type="predicted"/>
<protein>
    <submittedName>
        <fullName evidence="1">Uncharacterized protein</fullName>
    </submittedName>
</protein>
<dbReference type="EMBL" id="LR798276">
    <property type="protein sequence ID" value="CAB5218868.1"/>
    <property type="molecule type" value="Genomic_DNA"/>
</dbReference>
<accession>A0A6J5L0W0</accession>
<dbReference type="EMBL" id="LR796220">
    <property type="protein sequence ID" value="CAB4128334.1"/>
    <property type="molecule type" value="Genomic_DNA"/>
</dbReference>